<evidence type="ECO:0000259" key="6">
    <source>
        <dbReference type="PROSITE" id="PS50600"/>
    </source>
</evidence>
<dbReference type="Gene3D" id="3.30.310.130">
    <property type="entry name" value="Ubiquitin-related"/>
    <property type="match status" value="1"/>
</dbReference>
<evidence type="ECO:0000256" key="4">
    <source>
        <dbReference type="ARBA" id="ARBA00022807"/>
    </source>
</evidence>
<keyword evidence="2" id="KW-0645">Protease</keyword>
<dbReference type="KEGG" id="ccp:CHC_T00004511001"/>
<evidence type="ECO:0000313" key="7">
    <source>
        <dbReference type="EMBL" id="CDF36093.1"/>
    </source>
</evidence>
<protein>
    <recommendedName>
        <fullName evidence="6">Ubiquitin-like protease family profile domain-containing protein</fullName>
    </recommendedName>
</protein>
<evidence type="ECO:0000256" key="3">
    <source>
        <dbReference type="ARBA" id="ARBA00022801"/>
    </source>
</evidence>
<feature type="region of interest" description="Disordered" evidence="5">
    <location>
        <begin position="1"/>
        <end position="231"/>
    </location>
</feature>
<keyword evidence="3" id="KW-0378">Hydrolase</keyword>
<dbReference type="STRING" id="2769.R7QEB2"/>
<dbReference type="PANTHER" id="PTHR46915:SF2">
    <property type="entry name" value="UBIQUITIN-LIKE PROTEASE 4"/>
    <property type="match status" value="1"/>
</dbReference>
<feature type="compositionally biased region" description="Basic residues" evidence="5">
    <location>
        <begin position="784"/>
        <end position="798"/>
    </location>
</feature>
<dbReference type="Gene3D" id="1.10.418.20">
    <property type="match status" value="1"/>
</dbReference>
<accession>R7QEB2</accession>
<keyword evidence="8" id="KW-1185">Reference proteome</keyword>
<feature type="region of interest" description="Disordered" evidence="5">
    <location>
        <begin position="538"/>
        <end position="629"/>
    </location>
</feature>
<dbReference type="EMBL" id="HG001759">
    <property type="protein sequence ID" value="CDF36093.1"/>
    <property type="molecule type" value="Genomic_DNA"/>
</dbReference>
<feature type="compositionally biased region" description="Low complexity" evidence="5">
    <location>
        <begin position="131"/>
        <end position="142"/>
    </location>
</feature>
<feature type="compositionally biased region" description="Basic and acidic residues" evidence="5">
    <location>
        <begin position="614"/>
        <end position="628"/>
    </location>
</feature>
<dbReference type="GO" id="GO:0006508">
    <property type="term" value="P:proteolysis"/>
    <property type="evidence" value="ECO:0007669"/>
    <property type="project" value="UniProtKB-KW"/>
</dbReference>
<evidence type="ECO:0000313" key="8">
    <source>
        <dbReference type="Proteomes" id="UP000012073"/>
    </source>
</evidence>
<dbReference type="GeneID" id="17323622"/>
<reference evidence="8" key="1">
    <citation type="journal article" date="2013" name="Proc. Natl. Acad. Sci. U.S.A.">
        <title>Genome structure and metabolic features in the red seaweed Chondrus crispus shed light on evolution of the Archaeplastida.</title>
        <authorList>
            <person name="Collen J."/>
            <person name="Porcel B."/>
            <person name="Carre W."/>
            <person name="Ball S.G."/>
            <person name="Chaparro C."/>
            <person name="Tonon T."/>
            <person name="Barbeyron T."/>
            <person name="Michel G."/>
            <person name="Noel B."/>
            <person name="Valentin K."/>
            <person name="Elias M."/>
            <person name="Artiguenave F."/>
            <person name="Arun A."/>
            <person name="Aury J.M."/>
            <person name="Barbosa-Neto J.F."/>
            <person name="Bothwell J.H."/>
            <person name="Bouget F.Y."/>
            <person name="Brillet L."/>
            <person name="Cabello-Hurtado F."/>
            <person name="Capella-Gutierrez S."/>
            <person name="Charrier B."/>
            <person name="Cladiere L."/>
            <person name="Cock J.M."/>
            <person name="Coelho S.M."/>
            <person name="Colleoni C."/>
            <person name="Czjzek M."/>
            <person name="Da Silva C."/>
            <person name="Delage L."/>
            <person name="Denoeud F."/>
            <person name="Deschamps P."/>
            <person name="Dittami S.M."/>
            <person name="Gabaldon T."/>
            <person name="Gachon C.M."/>
            <person name="Groisillier A."/>
            <person name="Herve C."/>
            <person name="Jabbari K."/>
            <person name="Katinka M."/>
            <person name="Kloareg B."/>
            <person name="Kowalczyk N."/>
            <person name="Labadie K."/>
            <person name="Leblanc C."/>
            <person name="Lopez P.J."/>
            <person name="McLachlan D.H."/>
            <person name="Meslet-Cladiere L."/>
            <person name="Moustafa A."/>
            <person name="Nehr Z."/>
            <person name="Nyvall Collen P."/>
            <person name="Panaud O."/>
            <person name="Partensky F."/>
            <person name="Poulain J."/>
            <person name="Rensing S.A."/>
            <person name="Rousvoal S."/>
            <person name="Samson G."/>
            <person name="Symeonidi A."/>
            <person name="Weissenbach J."/>
            <person name="Zambounis A."/>
            <person name="Wincker P."/>
            <person name="Boyen C."/>
        </authorList>
    </citation>
    <scope>NUCLEOTIDE SEQUENCE [LARGE SCALE GENOMIC DNA]</scope>
    <source>
        <strain evidence="8">cv. Stackhouse</strain>
    </source>
</reference>
<feature type="compositionally biased region" description="Polar residues" evidence="5">
    <location>
        <begin position="29"/>
        <end position="43"/>
    </location>
</feature>
<dbReference type="PANTHER" id="PTHR46915">
    <property type="entry name" value="UBIQUITIN-LIKE PROTEASE 4-RELATED"/>
    <property type="match status" value="1"/>
</dbReference>
<evidence type="ECO:0000256" key="2">
    <source>
        <dbReference type="ARBA" id="ARBA00022670"/>
    </source>
</evidence>
<dbReference type="Gramene" id="CDF36093">
    <property type="protein sequence ID" value="CDF36093"/>
    <property type="gene ID" value="CHC_T00004511001"/>
</dbReference>
<proteinExistence type="inferred from homology"/>
<sequence length="839" mass="94360">MAPHSSNIQPDNDEVQVIETDSRPRRSHLPNSNRGSGENSKLTNAKRPVDSQGNGTRRSQRSRSAYQEETQRHPRTASRKPASLDKSIYANDQHSRCRSSKKNDPGVVDVDANSEETPSARVRDQSRHQLSSARAASSKNSSTHARPNLSSNARKTKKQCNERSFKGDRQRRDRNTSEISLPRKSRSAKPSERPIPLDDDDDDNTDVCMQSTNVTANKRPLRSPSPPALGRRARLCKTKRLKDTDEVAEEAKQLQALDAPFTGPCHFLFKFPPTGRGSIRVTAEERGRLNSRQYLNDTLIDFYIKYLEHGLAYRPDDKQFTTKFFSSFFFGVLRRGKPGGYKGVKSAIDYDGVKGWTKGVDLFSLEYVFVPICDSYHWSLIIVANLHELQDSLDGKFVNGSAKPKIFYLDSLDPKRGQEFGIIMLHYLVEEYLNRKKSEDVSDSLHEETFNRFKKAISIQKVLVPLQSNEYDCGLYVLNNLAMFLENRDDFMMKLLDDELNLKEVYSHMDIQGLRIDITSLLSTLEDNWNKVHPKFDVVPNMTDADNGADNRKEVEDSPTQEASLEGEPTCEDGDIPQSPPPHEWISVPNGKSCSTEPTIPRIAAGFRNRSFSKRSDQELETSEKRGYESSANVVMQDCDERYNQELDSSLPWHGTMPGDEEGAAVDTHEEGDYDAQMRPVGDTKTNETIDDGNGILPFFRQSANHHEDGDTTKDQVLDSGMAADFADPRSRLVAQASEERSIWHESTRSSDKVVKKKHRLREEPTRRQAKKRPASGYGGAKSLKARSKVGSHRRTKNKASSAADVEIDGSDRSPVTMPSSNVEEQIIDGSEAISVVLP</sequence>
<dbReference type="SUPFAM" id="SSF54001">
    <property type="entry name" value="Cysteine proteinases"/>
    <property type="match status" value="1"/>
</dbReference>
<feature type="compositionally biased region" description="Basic and acidic residues" evidence="5">
    <location>
        <begin position="738"/>
        <end position="754"/>
    </location>
</feature>
<feature type="compositionally biased region" description="Polar residues" evidence="5">
    <location>
        <begin position="207"/>
        <end position="216"/>
    </location>
</feature>
<feature type="compositionally biased region" description="Polar residues" evidence="5">
    <location>
        <begin position="1"/>
        <end position="10"/>
    </location>
</feature>
<dbReference type="Proteomes" id="UP000012073">
    <property type="component" value="Unassembled WGS sequence"/>
</dbReference>
<dbReference type="InterPro" id="IPR038765">
    <property type="entry name" value="Papain-like_cys_pep_sf"/>
</dbReference>
<evidence type="ECO:0000256" key="5">
    <source>
        <dbReference type="SAM" id="MobiDB-lite"/>
    </source>
</evidence>
<dbReference type="InterPro" id="IPR003653">
    <property type="entry name" value="Peptidase_C48_C"/>
</dbReference>
<feature type="compositionally biased region" description="Polar residues" evidence="5">
    <location>
        <begin position="143"/>
        <end position="153"/>
    </location>
</feature>
<keyword evidence="4" id="KW-0788">Thiol protease</keyword>
<feature type="domain" description="Ubiquitin-like protease family profile" evidence="6">
    <location>
        <begin position="279"/>
        <end position="484"/>
    </location>
</feature>
<feature type="compositionally biased region" description="Polar residues" evidence="5">
    <location>
        <begin position="51"/>
        <end position="68"/>
    </location>
</feature>
<evidence type="ECO:0000256" key="1">
    <source>
        <dbReference type="ARBA" id="ARBA00005234"/>
    </source>
</evidence>
<dbReference type="PROSITE" id="PS50600">
    <property type="entry name" value="ULP_PROTEASE"/>
    <property type="match status" value="1"/>
</dbReference>
<organism evidence="7 8">
    <name type="scientific">Chondrus crispus</name>
    <name type="common">Carrageen Irish moss</name>
    <name type="synonym">Polymorpha crispa</name>
    <dbReference type="NCBI Taxonomy" id="2769"/>
    <lineage>
        <taxon>Eukaryota</taxon>
        <taxon>Rhodophyta</taxon>
        <taxon>Florideophyceae</taxon>
        <taxon>Rhodymeniophycidae</taxon>
        <taxon>Gigartinales</taxon>
        <taxon>Gigartinaceae</taxon>
        <taxon>Chondrus</taxon>
    </lineage>
</organism>
<name>R7QEB2_CHOCR</name>
<gene>
    <name evidence="7" type="ORF">CHC_T00004511001</name>
</gene>
<dbReference type="AlphaFoldDB" id="R7QEB2"/>
<feature type="region of interest" description="Disordered" evidence="5">
    <location>
        <begin position="737"/>
        <end position="839"/>
    </location>
</feature>
<dbReference type="OrthoDB" id="5998at2759"/>
<comment type="similarity">
    <text evidence="1">Belongs to the peptidase C48 family.</text>
</comment>
<dbReference type="Pfam" id="PF02902">
    <property type="entry name" value="Peptidase_C48"/>
    <property type="match status" value="1"/>
</dbReference>
<dbReference type="GO" id="GO:0008234">
    <property type="term" value="F:cysteine-type peptidase activity"/>
    <property type="evidence" value="ECO:0007669"/>
    <property type="project" value="UniProtKB-KW"/>
</dbReference>
<feature type="compositionally biased region" description="Basic and acidic residues" evidence="5">
    <location>
        <begin position="159"/>
        <end position="176"/>
    </location>
</feature>
<dbReference type="RefSeq" id="XP_005715912.1">
    <property type="nucleotide sequence ID" value="XM_005715855.1"/>
</dbReference>
<dbReference type="GO" id="GO:0016926">
    <property type="term" value="P:protein desumoylation"/>
    <property type="evidence" value="ECO:0007669"/>
    <property type="project" value="UniProtKB-ARBA"/>
</dbReference>